<name>A0ABT9BHS6_9BACT</name>
<dbReference type="Gene3D" id="3.20.20.140">
    <property type="entry name" value="Metal-dependent hydrolases"/>
    <property type="match status" value="1"/>
</dbReference>
<feature type="domain" description="Amidohydrolase 3" evidence="1">
    <location>
        <begin position="76"/>
        <end position="550"/>
    </location>
</feature>
<proteinExistence type="predicted"/>
<gene>
    <name evidence="2" type="ORF">Q5H93_23825</name>
</gene>
<protein>
    <submittedName>
        <fullName evidence="2">Amidohydrolase family protein</fullName>
    </submittedName>
</protein>
<dbReference type="InterPro" id="IPR013108">
    <property type="entry name" value="Amidohydro_3"/>
</dbReference>
<reference evidence="2" key="1">
    <citation type="submission" date="2023-07" db="EMBL/GenBank/DDBJ databases">
        <authorList>
            <person name="Kim M.K."/>
        </authorList>
    </citation>
    <scope>NUCLEOTIDE SEQUENCE</scope>
    <source>
        <strain evidence="2">ASUV-10-1</strain>
    </source>
</reference>
<comment type="caution">
    <text evidence="2">The sequence shown here is derived from an EMBL/GenBank/DDBJ whole genome shotgun (WGS) entry which is preliminary data.</text>
</comment>
<dbReference type="InterPro" id="IPR032466">
    <property type="entry name" value="Metal_Hydrolase"/>
</dbReference>
<sequence length="555" mass="60944">MLHVKATLIVAWAFCLGVLLSSCSTRREAIDLVVYNTTVYTVDSAFSKAEAFAVRDGRIAFVGSAAEVRGKYRGAQEVDAGGKFIYPGFYDAHCHFYRYALGLREANLVAAKSWAEVLARLRAHRQQRPQDAWLLGHGWDQNDWPGRQFPTKDSLDRLFPDVPVYLTRIDGHAALANQKALDLVGITAKTVVPGGSLGHDAQGRPTGLLVDNAKGLVIRLIPEPSAAEATTLLKQAEQECLALGLTSLADAGLDRRDIERIDSLQKARQLRLRLNCMVSATPANLDHYLKRGPYRSDYLKVNSFKVYADGALGSRGACLLAPYSDSPHERGFLLQSAATYRELARRVAASPFQMNTHAIGDSANRLLLDICGAALRGQRNRRWRIEHAQVVTAADVAKFGRFGLVPSIQPAHATSDMYWAGGRLGTARLKTAYAYKALLNSAGRVALGSDFPVEYLNPLFGFHAAVARQDGKNYPAGGFQMENALSREQALRGMTQWAAWAGFEEKEKGQLVAGQWADFVVLDKDLMTAPKQELRGTKVLQTWIAGRRVFSSPAK</sequence>
<dbReference type="SUPFAM" id="SSF51338">
    <property type="entry name" value="Composite domain of metallo-dependent hydrolases"/>
    <property type="match status" value="1"/>
</dbReference>
<dbReference type="EMBL" id="JAUQSY010000026">
    <property type="protein sequence ID" value="MDO7877786.1"/>
    <property type="molecule type" value="Genomic_DNA"/>
</dbReference>
<dbReference type="Gene3D" id="2.30.40.10">
    <property type="entry name" value="Urease, subunit C, domain 1"/>
    <property type="match status" value="1"/>
</dbReference>
<evidence type="ECO:0000313" key="2">
    <source>
        <dbReference type="EMBL" id="MDO7877786.1"/>
    </source>
</evidence>
<dbReference type="PANTHER" id="PTHR22642:SF2">
    <property type="entry name" value="PROTEIN LONG AFTER FAR-RED 3"/>
    <property type="match status" value="1"/>
</dbReference>
<organism evidence="2 3">
    <name type="scientific">Hymenobacter aranciens</name>
    <dbReference type="NCBI Taxonomy" id="3063996"/>
    <lineage>
        <taxon>Bacteria</taxon>
        <taxon>Pseudomonadati</taxon>
        <taxon>Bacteroidota</taxon>
        <taxon>Cytophagia</taxon>
        <taxon>Cytophagales</taxon>
        <taxon>Hymenobacteraceae</taxon>
        <taxon>Hymenobacter</taxon>
    </lineage>
</organism>
<keyword evidence="3" id="KW-1185">Reference proteome</keyword>
<dbReference type="Pfam" id="PF07969">
    <property type="entry name" value="Amidohydro_3"/>
    <property type="match status" value="1"/>
</dbReference>
<dbReference type="PROSITE" id="PS51257">
    <property type="entry name" value="PROKAR_LIPOPROTEIN"/>
    <property type="match status" value="1"/>
</dbReference>
<dbReference type="Proteomes" id="UP001176429">
    <property type="component" value="Unassembled WGS sequence"/>
</dbReference>
<dbReference type="InterPro" id="IPR011059">
    <property type="entry name" value="Metal-dep_hydrolase_composite"/>
</dbReference>
<dbReference type="Gene3D" id="3.10.310.70">
    <property type="match status" value="1"/>
</dbReference>
<evidence type="ECO:0000259" key="1">
    <source>
        <dbReference type="Pfam" id="PF07969"/>
    </source>
</evidence>
<dbReference type="SUPFAM" id="SSF51556">
    <property type="entry name" value="Metallo-dependent hydrolases"/>
    <property type="match status" value="1"/>
</dbReference>
<dbReference type="CDD" id="cd01300">
    <property type="entry name" value="YtcJ_like"/>
    <property type="match status" value="1"/>
</dbReference>
<dbReference type="InterPro" id="IPR033932">
    <property type="entry name" value="YtcJ-like"/>
</dbReference>
<accession>A0ABT9BHS6</accession>
<dbReference type="PANTHER" id="PTHR22642">
    <property type="entry name" value="IMIDAZOLONEPROPIONASE"/>
    <property type="match status" value="1"/>
</dbReference>
<evidence type="ECO:0000313" key="3">
    <source>
        <dbReference type="Proteomes" id="UP001176429"/>
    </source>
</evidence>